<keyword evidence="5" id="KW-0408">Iron</keyword>
<dbReference type="InterPro" id="IPR017938">
    <property type="entry name" value="Riboflavin_synthase-like_b-brl"/>
</dbReference>
<comment type="caution">
    <text evidence="9">The sequence shown here is derived from an EMBL/GenBank/DDBJ whole genome shotgun (WGS) entry which is preliminary data.</text>
</comment>
<evidence type="ECO:0000256" key="5">
    <source>
        <dbReference type="ARBA" id="ARBA00023004"/>
    </source>
</evidence>
<evidence type="ECO:0000256" key="7">
    <source>
        <dbReference type="SAM" id="MobiDB-lite"/>
    </source>
</evidence>
<keyword evidence="3" id="KW-0001">2Fe-2S</keyword>
<evidence type="ECO:0000256" key="1">
    <source>
        <dbReference type="ARBA" id="ARBA00001974"/>
    </source>
</evidence>
<organism evidence="9 10">
    <name type="scientific">Rhodococcus rhodnii</name>
    <dbReference type="NCBI Taxonomy" id="38312"/>
    <lineage>
        <taxon>Bacteria</taxon>
        <taxon>Bacillati</taxon>
        <taxon>Actinomycetota</taxon>
        <taxon>Actinomycetes</taxon>
        <taxon>Mycobacteriales</taxon>
        <taxon>Nocardiaceae</taxon>
        <taxon>Rhodococcus</taxon>
    </lineage>
</organism>
<keyword evidence="2" id="KW-0285">Flavoprotein</keyword>
<protein>
    <recommendedName>
        <fullName evidence="8">FAD-binding FR-type domain-containing protein</fullName>
    </recommendedName>
</protein>
<dbReference type="EMBL" id="QRCM01000001">
    <property type="protein sequence ID" value="TXG92101.1"/>
    <property type="molecule type" value="Genomic_DNA"/>
</dbReference>
<sequence>MCAGRRRPPSRGAAAQRLSRRHAGRWRVSAARPERGSALTVVGARMLSPTVRQIDLARPDGAVLPSYAPGSHVTVECRDGRRSTNSYSLTGPGRAPTSYSISVRVECGGRGGSRWLPRVPVGTRLRVGTPRGEFAPFPTRGVICSSRAADDRLELDL</sequence>
<comment type="cofactor">
    <cofactor evidence="1">
        <name>FAD</name>
        <dbReference type="ChEBI" id="CHEBI:57692"/>
    </cofactor>
</comment>
<feature type="domain" description="FAD-binding FR-type" evidence="8">
    <location>
        <begin position="34"/>
        <end position="137"/>
    </location>
</feature>
<feature type="region of interest" description="Disordered" evidence="7">
    <location>
        <begin position="1"/>
        <end position="25"/>
    </location>
</feature>
<dbReference type="PROSITE" id="PS51384">
    <property type="entry name" value="FAD_FR"/>
    <property type="match status" value="1"/>
</dbReference>
<dbReference type="InterPro" id="IPR017927">
    <property type="entry name" value="FAD-bd_FR_type"/>
</dbReference>
<accession>A0A6P2CK00</accession>
<evidence type="ECO:0000256" key="4">
    <source>
        <dbReference type="ARBA" id="ARBA00022723"/>
    </source>
</evidence>
<dbReference type="GO" id="GO:0046872">
    <property type="term" value="F:metal ion binding"/>
    <property type="evidence" value="ECO:0007669"/>
    <property type="project" value="UniProtKB-KW"/>
</dbReference>
<dbReference type="Gene3D" id="2.40.30.10">
    <property type="entry name" value="Translation factors"/>
    <property type="match status" value="1"/>
</dbReference>
<proteinExistence type="predicted"/>
<keyword evidence="6" id="KW-0411">Iron-sulfur</keyword>
<evidence type="ECO:0000313" key="9">
    <source>
        <dbReference type="EMBL" id="TXG92101.1"/>
    </source>
</evidence>
<evidence type="ECO:0000259" key="8">
    <source>
        <dbReference type="PROSITE" id="PS51384"/>
    </source>
</evidence>
<dbReference type="SUPFAM" id="SSF63380">
    <property type="entry name" value="Riboflavin synthase domain-like"/>
    <property type="match status" value="1"/>
</dbReference>
<name>A0A6P2CK00_9NOCA</name>
<dbReference type="PANTHER" id="PTHR47354:SF1">
    <property type="entry name" value="CARNITINE MONOOXYGENASE REDUCTASE SUBUNIT"/>
    <property type="match status" value="1"/>
</dbReference>
<dbReference type="Proteomes" id="UP000471120">
    <property type="component" value="Unassembled WGS sequence"/>
</dbReference>
<reference evidence="9 10" key="1">
    <citation type="submission" date="2018-07" db="EMBL/GenBank/DDBJ databases">
        <title>Genome sequence of Rhodococcus rhodnii ATCC 35071 from Rhodnius prolixus.</title>
        <authorList>
            <person name="Patel V."/>
            <person name="Vogel K.J."/>
        </authorList>
    </citation>
    <scope>NUCLEOTIDE SEQUENCE [LARGE SCALE GENOMIC DNA]</scope>
    <source>
        <strain evidence="9 10">ATCC 35071</strain>
    </source>
</reference>
<dbReference type="PANTHER" id="PTHR47354">
    <property type="entry name" value="NADH OXIDOREDUCTASE HCR"/>
    <property type="match status" value="1"/>
</dbReference>
<dbReference type="GO" id="GO:0051537">
    <property type="term" value="F:2 iron, 2 sulfur cluster binding"/>
    <property type="evidence" value="ECO:0007669"/>
    <property type="project" value="UniProtKB-KW"/>
</dbReference>
<dbReference type="InterPro" id="IPR050415">
    <property type="entry name" value="MRET"/>
</dbReference>
<evidence type="ECO:0000256" key="2">
    <source>
        <dbReference type="ARBA" id="ARBA00022630"/>
    </source>
</evidence>
<evidence type="ECO:0000256" key="3">
    <source>
        <dbReference type="ARBA" id="ARBA00022714"/>
    </source>
</evidence>
<evidence type="ECO:0000256" key="6">
    <source>
        <dbReference type="ARBA" id="ARBA00023014"/>
    </source>
</evidence>
<keyword evidence="4" id="KW-0479">Metal-binding</keyword>
<evidence type="ECO:0000313" key="10">
    <source>
        <dbReference type="Proteomes" id="UP000471120"/>
    </source>
</evidence>
<gene>
    <name evidence="9" type="ORF">DW322_20425</name>
</gene>
<dbReference type="AlphaFoldDB" id="A0A6P2CK00"/>
<dbReference type="GO" id="GO:0016491">
    <property type="term" value="F:oxidoreductase activity"/>
    <property type="evidence" value="ECO:0007669"/>
    <property type="project" value="InterPro"/>
</dbReference>